<protein>
    <recommendedName>
        <fullName evidence="3">DUF3467 domain-containing protein</fullName>
    </recommendedName>
</protein>
<dbReference type="EMBL" id="LHXR01000005">
    <property type="protein sequence ID" value="KXA98252.1"/>
    <property type="molecule type" value="Genomic_DNA"/>
</dbReference>
<organism evidence="1 2">
    <name type="scientific">candidate division MSBL1 archaeon SCGC-AAA259I09</name>
    <dbReference type="NCBI Taxonomy" id="1698267"/>
    <lineage>
        <taxon>Archaea</taxon>
        <taxon>Methanobacteriati</taxon>
        <taxon>Methanobacteriota</taxon>
        <taxon>candidate division MSBL1</taxon>
    </lineage>
</organism>
<dbReference type="Proteomes" id="UP000070463">
    <property type="component" value="Unassembled WGS sequence"/>
</dbReference>
<evidence type="ECO:0000313" key="2">
    <source>
        <dbReference type="Proteomes" id="UP000070463"/>
    </source>
</evidence>
<comment type="caution">
    <text evidence="1">The sequence shown here is derived from an EMBL/GenBank/DDBJ whole genome shotgun (WGS) entry which is preliminary data.</text>
</comment>
<dbReference type="InterPro" id="IPR021857">
    <property type="entry name" value="DUF3467"/>
</dbReference>
<proteinExistence type="predicted"/>
<sequence length="98" mass="10875">MGNNKEQELQIKMPEGLSPVFSNAARVLHSDDEFSLHFAQTIPGTNRAEAKAIVSLTPSHAKRLLKAIEREIQDFKSKFGEIELPEEPGSKEKPAYVG</sequence>
<reference evidence="1 2" key="1">
    <citation type="journal article" date="2016" name="Sci. Rep.">
        <title>Metabolic traits of an uncultured archaeal lineage -MSBL1- from brine pools of the Red Sea.</title>
        <authorList>
            <person name="Mwirichia R."/>
            <person name="Alam I."/>
            <person name="Rashid M."/>
            <person name="Vinu M."/>
            <person name="Ba-Alawi W."/>
            <person name="Anthony Kamau A."/>
            <person name="Kamanda Ngugi D."/>
            <person name="Goker M."/>
            <person name="Klenk H.P."/>
            <person name="Bajic V."/>
            <person name="Stingl U."/>
        </authorList>
    </citation>
    <scope>NUCLEOTIDE SEQUENCE [LARGE SCALE GENOMIC DNA]</scope>
    <source>
        <strain evidence="1">SCGC-AAA259I09</strain>
    </source>
</reference>
<evidence type="ECO:0000313" key="1">
    <source>
        <dbReference type="EMBL" id="KXA98252.1"/>
    </source>
</evidence>
<keyword evidence="2" id="KW-1185">Reference proteome</keyword>
<dbReference type="Pfam" id="PF11950">
    <property type="entry name" value="DUF3467"/>
    <property type="match status" value="1"/>
</dbReference>
<name>A0A133UVN0_9EURY</name>
<accession>A0A133UVN0</accession>
<dbReference type="AlphaFoldDB" id="A0A133UVN0"/>
<gene>
    <name evidence="1" type="ORF">AKJ37_00795</name>
</gene>
<evidence type="ECO:0008006" key="3">
    <source>
        <dbReference type="Google" id="ProtNLM"/>
    </source>
</evidence>